<dbReference type="GO" id="GO:0007018">
    <property type="term" value="P:microtubule-based movement"/>
    <property type="evidence" value="ECO:0007669"/>
    <property type="project" value="InterPro"/>
</dbReference>
<evidence type="ECO:0000259" key="2">
    <source>
        <dbReference type="PROSITE" id="PS50067"/>
    </source>
</evidence>
<dbReference type="PROSITE" id="PS50067">
    <property type="entry name" value="KINESIN_MOTOR_2"/>
    <property type="match status" value="1"/>
</dbReference>
<dbReference type="InterPro" id="IPR001752">
    <property type="entry name" value="Kinesin_motor_dom"/>
</dbReference>
<evidence type="ECO:0000256" key="1">
    <source>
        <dbReference type="PROSITE-ProRule" id="PRU00283"/>
    </source>
</evidence>
<dbReference type="InterPro" id="IPR027417">
    <property type="entry name" value="P-loop_NTPase"/>
</dbReference>
<accession>A0A0G4GZS8</accession>
<reference evidence="3" key="1">
    <citation type="submission" date="2014-11" db="EMBL/GenBank/DDBJ databases">
        <authorList>
            <person name="Otto D Thomas"/>
            <person name="Naeem Raeece"/>
        </authorList>
    </citation>
    <scope>NUCLEOTIDE SEQUENCE</scope>
</reference>
<dbReference type="AlphaFoldDB" id="A0A0G4GZS8"/>
<dbReference type="VEuPathDB" id="CryptoDB:Cvel_5467"/>
<proteinExistence type="inferred from homology"/>
<comment type="caution">
    <text evidence="1">Lacks conserved residue(s) required for the propagation of feature annotation.</text>
</comment>
<dbReference type="GO" id="GO:0008017">
    <property type="term" value="F:microtubule binding"/>
    <property type="evidence" value="ECO:0007669"/>
    <property type="project" value="InterPro"/>
</dbReference>
<organism evidence="3">
    <name type="scientific">Chromera velia CCMP2878</name>
    <dbReference type="NCBI Taxonomy" id="1169474"/>
    <lineage>
        <taxon>Eukaryota</taxon>
        <taxon>Sar</taxon>
        <taxon>Alveolata</taxon>
        <taxon>Colpodellida</taxon>
        <taxon>Chromeraceae</taxon>
        <taxon>Chromera</taxon>
    </lineage>
</organism>
<sequence length="106" mass="11341">MMADCLGGSAKTFMFVNVSPADYNTDEMAHSLSFASRVKMITNNSGDVGALEALWGLWVSPLPLAARELMGALVEPAASAQAFAWSQTVCRQASPSDKSDQVPFIR</sequence>
<dbReference type="GO" id="GO:0003777">
    <property type="term" value="F:microtubule motor activity"/>
    <property type="evidence" value="ECO:0007669"/>
    <property type="project" value="InterPro"/>
</dbReference>
<dbReference type="Gene3D" id="1.20.58.1980">
    <property type="match status" value="1"/>
</dbReference>
<dbReference type="GO" id="GO:0005524">
    <property type="term" value="F:ATP binding"/>
    <property type="evidence" value="ECO:0007669"/>
    <property type="project" value="InterPro"/>
</dbReference>
<dbReference type="EMBL" id="CDMZ01001724">
    <property type="protein sequence ID" value="CEM36691.1"/>
    <property type="molecule type" value="Genomic_DNA"/>
</dbReference>
<dbReference type="SUPFAM" id="SSF52540">
    <property type="entry name" value="P-loop containing nucleoside triphosphate hydrolases"/>
    <property type="match status" value="1"/>
</dbReference>
<comment type="similarity">
    <text evidence="1">Belongs to the TRAFAC class myosin-kinesin ATPase superfamily. Kinesin family.</text>
</comment>
<evidence type="ECO:0000313" key="3">
    <source>
        <dbReference type="EMBL" id="CEM36691.1"/>
    </source>
</evidence>
<name>A0A0G4GZS8_9ALVE</name>
<gene>
    <name evidence="3" type="ORF">Cvel_5467</name>
</gene>
<dbReference type="Pfam" id="PF00225">
    <property type="entry name" value="Kinesin"/>
    <property type="match status" value="1"/>
</dbReference>
<feature type="domain" description="Kinesin motor" evidence="2">
    <location>
        <begin position="1"/>
        <end position="41"/>
    </location>
</feature>
<protein>
    <recommendedName>
        <fullName evidence="2">Kinesin motor domain-containing protein</fullName>
    </recommendedName>
</protein>
<dbReference type="PhylomeDB" id="A0A0G4GZS8"/>